<accession>F0R0Z9</accession>
<keyword evidence="1" id="KW-0732">Signal</keyword>
<dbReference type="Proteomes" id="UP000007486">
    <property type="component" value="Chromosome"/>
</dbReference>
<dbReference type="eggNOG" id="ENOG5032SJR">
    <property type="taxonomic scope" value="Bacteria"/>
</dbReference>
<gene>
    <name evidence="3" type="ordered locus">Bacsa_0660</name>
</gene>
<evidence type="ECO:0000313" key="3">
    <source>
        <dbReference type="EMBL" id="ADY35254.1"/>
    </source>
</evidence>
<organism evidence="3 4">
    <name type="scientific">Phocaeicola salanitronis (strain DSM 18170 / JCM 13657 / CCUG 60908 / BL78)</name>
    <name type="common">Bacteroides salanitronis</name>
    <dbReference type="NCBI Taxonomy" id="667015"/>
    <lineage>
        <taxon>Bacteria</taxon>
        <taxon>Pseudomonadati</taxon>
        <taxon>Bacteroidota</taxon>
        <taxon>Bacteroidia</taxon>
        <taxon>Bacteroidales</taxon>
        <taxon>Bacteroidaceae</taxon>
        <taxon>Phocaeicola</taxon>
    </lineage>
</organism>
<feature type="signal peptide" evidence="1">
    <location>
        <begin position="1"/>
        <end position="20"/>
    </location>
</feature>
<dbReference type="InterPro" id="IPR037126">
    <property type="entry name" value="PdaC/RsiV-like_sf"/>
</dbReference>
<dbReference type="EMBL" id="CP002530">
    <property type="protein sequence ID" value="ADY35254.1"/>
    <property type="molecule type" value="Genomic_DNA"/>
</dbReference>
<dbReference type="InterPro" id="IPR021729">
    <property type="entry name" value="DUF3298"/>
</dbReference>
<dbReference type="HOGENOM" id="CLU_083883_0_0_10"/>
<sequence length="283" mass="32185">MERRKLVLLSMMLCATGCMVLPGCQPQKKADMPPQVCTVSTDTIVYLQEGENVPSCKISLDISYLQPISETDSISPKINTTVIKHFFGPQYETARPDEVLQALTENYIENYKSDVKSLFEADLHNGMKPDDVPAWYNYEYQLNTEMKEGRKGIWNYTLTDFRYTGGAHPNTEITCLNVSQETGKILSEEDVFNVKDTANICKLIMNELIKEVNKRTGIDTITSLDGLQSMGILLDTYLYIPANFILGKEGVTFYYNRYEIAPYSAGDFRLTVNYDDIQSYLKQ</sequence>
<reference evidence="3 4" key="1">
    <citation type="journal article" date="2011" name="Stand. Genomic Sci.">
        <title>Complete genome sequence of Bacteroides salanitronis type strain (BL78).</title>
        <authorList>
            <person name="Gronow S."/>
            <person name="Held B."/>
            <person name="Lucas S."/>
            <person name="Lapidus A."/>
            <person name="Del Rio T.G."/>
            <person name="Nolan M."/>
            <person name="Tice H."/>
            <person name="Deshpande S."/>
            <person name="Cheng J.F."/>
            <person name="Pitluck S."/>
            <person name="Liolios K."/>
            <person name="Pagani I."/>
            <person name="Ivanova N."/>
            <person name="Mavromatis K."/>
            <person name="Pati A."/>
            <person name="Tapia R."/>
            <person name="Han C."/>
            <person name="Goodwin L."/>
            <person name="Chen A."/>
            <person name="Palaniappan K."/>
            <person name="Land M."/>
            <person name="Hauser L."/>
            <person name="Chang Y.J."/>
            <person name="Jeffries C.D."/>
            <person name="Brambilla E.M."/>
            <person name="Rohde M."/>
            <person name="Goker M."/>
            <person name="Detter J.C."/>
            <person name="Woyke T."/>
            <person name="Bristow J."/>
            <person name="Markowitz V."/>
            <person name="Hugenholtz P."/>
            <person name="Kyrpides N.C."/>
            <person name="Klenk H.P."/>
            <person name="Eisen J.A."/>
        </authorList>
    </citation>
    <scope>NUCLEOTIDE SEQUENCE [LARGE SCALE GENOMIC DNA]</scope>
    <source>
        <strain evidence="3 4">DSM 18170</strain>
    </source>
</reference>
<dbReference type="Gene3D" id="3.90.640.20">
    <property type="entry name" value="Heat-shock cognate protein, ATPase"/>
    <property type="match status" value="1"/>
</dbReference>
<dbReference type="AlphaFoldDB" id="F0R0Z9"/>
<evidence type="ECO:0000259" key="2">
    <source>
        <dbReference type="Pfam" id="PF11738"/>
    </source>
</evidence>
<proteinExistence type="predicted"/>
<dbReference type="OrthoDB" id="594879at2"/>
<feature type="chain" id="PRO_5003255485" description="DUF3298 domain-containing protein" evidence="1">
    <location>
        <begin position="21"/>
        <end position="283"/>
    </location>
</feature>
<dbReference type="Gene3D" id="3.30.565.40">
    <property type="entry name" value="Fervidobacterium nodosum Rt17-B1 like"/>
    <property type="match status" value="1"/>
</dbReference>
<dbReference type="STRING" id="667015.Bacsa_0660"/>
<name>F0R0Z9_PHOSB</name>
<dbReference type="RefSeq" id="WP_013616709.1">
    <property type="nucleotide sequence ID" value="NC_015164.1"/>
</dbReference>
<evidence type="ECO:0000313" key="4">
    <source>
        <dbReference type="Proteomes" id="UP000007486"/>
    </source>
</evidence>
<dbReference type="KEGG" id="bsa:Bacsa_0660"/>
<evidence type="ECO:0000256" key="1">
    <source>
        <dbReference type="SAM" id="SignalP"/>
    </source>
</evidence>
<protein>
    <recommendedName>
        <fullName evidence="2">DUF3298 domain-containing protein</fullName>
    </recommendedName>
</protein>
<dbReference type="Pfam" id="PF11738">
    <property type="entry name" value="DUF3298"/>
    <property type="match status" value="1"/>
</dbReference>
<feature type="domain" description="DUF3298" evidence="2">
    <location>
        <begin position="190"/>
        <end position="275"/>
    </location>
</feature>
<keyword evidence="4" id="KW-1185">Reference proteome</keyword>